<evidence type="ECO:0000256" key="4">
    <source>
        <dbReference type="ARBA" id="ARBA00023002"/>
    </source>
</evidence>
<dbReference type="InterPro" id="IPR036188">
    <property type="entry name" value="FAD/NAD-bd_sf"/>
</dbReference>
<dbReference type="InterPro" id="IPR023753">
    <property type="entry name" value="FAD/NAD-binding_dom"/>
</dbReference>
<evidence type="ECO:0000313" key="7">
    <source>
        <dbReference type="EMBL" id="MDA0163095.1"/>
    </source>
</evidence>
<dbReference type="InterPro" id="IPR028202">
    <property type="entry name" value="Reductase_C"/>
</dbReference>
<keyword evidence="3" id="KW-0274">FAD</keyword>
<dbReference type="GO" id="GO:0016651">
    <property type="term" value="F:oxidoreductase activity, acting on NAD(P)H"/>
    <property type="evidence" value="ECO:0007669"/>
    <property type="project" value="TreeGrafter"/>
</dbReference>
<dbReference type="AlphaFoldDB" id="A0A9X3S183"/>
<evidence type="ECO:0000259" key="6">
    <source>
        <dbReference type="Pfam" id="PF14759"/>
    </source>
</evidence>
<reference evidence="7" key="1">
    <citation type="submission" date="2022-10" db="EMBL/GenBank/DDBJ databases">
        <title>The WGS of Solirubrobacter ginsenosidimutans DSM 21036.</title>
        <authorList>
            <person name="Jiang Z."/>
        </authorList>
    </citation>
    <scope>NUCLEOTIDE SEQUENCE</scope>
    <source>
        <strain evidence="7">DSM 21036</strain>
    </source>
</reference>
<gene>
    <name evidence="7" type="ORF">OM076_22670</name>
</gene>
<protein>
    <submittedName>
        <fullName evidence="7">FAD-dependent oxidoreductase</fullName>
    </submittedName>
</protein>
<dbReference type="Gene3D" id="3.50.50.60">
    <property type="entry name" value="FAD/NAD(P)-binding domain"/>
    <property type="match status" value="2"/>
</dbReference>
<dbReference type="PRINTS" id="PR00368">
    <property type="entry name" value="FADPNR"/>
</dbReference>
<dbReference type="PANTHER" id="PTHR43557">
    <property type="entry name" value="APOPTOSIS-INDUCING FACTOR 1"/>
    <property type="match status" value="1"/>
</dbReference>
<dbReference type="InterPro" id="IPR016156">
    <property type="entry name" value="FAD/NAD-linked_Rdtase_dimer_sf"/>
</dbReference>
<dbReference type="SUPFAM" id="SSF55424">
    <property type="entry name" value="FAD/NAD-linked reductases, dimerisation (C-terminal) domain"/>
    <property type="match status" value="1"/>
</dbReference>
<accession>A0A9X3S183</accession>
<keyword evidence="4" id="KW-0560">Oxidoreductase</keyword>
<dbReference type="PRINTS" id="PR00411">
    <property type="entry name" value="PNDRDTASEI"/>
</dbReference>
<evidence type="ECO:0000256" key="3">
    <source>
        <dbReference type="ARBA" id="ARBA00022827"/>
    </source>
</evidence>
<organism evidence="7 8">
    <name type="scientific">Solirubrobacter ginsenosidimutans</name>
    <dbReference type="NCBI Taxonomy" id="490573"/>
    <lineage>
        <taxon>Bacteria</taxon>
        <taxon>Bacillati</taxon>
        <taxon>Actinomycetota</taxon>
        <taxon>Thermoleophilia</taxon>
        <taxon>Solirubrobacterales</taxon>
        <taxon>Solirubrobacteraceae</taxon>
        <taxon>Solirubrobacter</taxon>
    </lineage>
</organism>
<dbReference type="InterPro" id="IPR050446">
    <property type="entry name" value="FAD-oxidoreductase/Apoptosis"/>
</dbReference>
<dbReference type="GO" id="GO:0005737">
    <property type="term" value="C:cytoplasm"/>
    <property type="evidence" value="ECO:0007669"/>
    <property type="project" value="TreeGrafter"/>
</dbReference>
<dbReference type="Proteomes" id="UP001149140">
    <property type="component" value="Unassembled WGS sequence"/>
</dbReference>
<evidence type="ECO:0000256" key="2">
    <source>
        <dbReference type="ARBA" id="ARBA00022630"/>
    </source>
</evidence>
<evidence type="ECO:0000313" key="8">
    <source>
        <dbReference type="Proteomes" id="UP001149140"/>
    </source>
</evidence>
<dbReference type="Gene3D" id="3.30.390.30">
    <property type="match status" value="1"/>
</dbReference>
<comment type="cofactor">
    <cofactor evidence="1">
        <name>FAD</name>
        <dbReference type="ChEBI" id="CHEBI:57692"/>
    </cofactor>
</comment>
<evidence type="ECO:0000259" key="5">
    <source>
        <dbReference type="Pfam" id="PF07992"/>
    </source>
</evidence>
<dbReference type="EMBL" id="JAPDOD010000022">
    <property type="protein sequence ID" value="MDA0163095.1"/>
    <property type="molecule type" value="Genomic_DNA"/>
</dbReference>
<dbReference type="Pfam" id="PF07992">
    <property type="entry name" value="Pyr_redox_2"/>
    <property type="match status" value="1"/>
</dbReference>
<proteinExistence type="predicted"/>
<dbReference type="PANTHER" id="PTHR43557:SF2">
    <property type="entry name" value="RIESKE DOMAIN-CONTAINING PROTEIN-RELATED"/>
    <property type="match status" value="1"/>
</dbReference>
<feature type="domain" description="FAD/NAD(P)-binding" evidence="5">
    <location>
        <begin position="7"/>
        <end position="307"/>
    </location>
</feature>
<evidence type="ECO:0000256" key="1">
    <source>
        <dbReference type="ARBA" id="ARBA00001974"/>
    </source>
</evidence>
<feature type="domain" description="Reductase C-terminal" evidence="6">
    <location>
        <begin position="326"/>
        <end position="400"/>
    </location>
</feature>
<sequence length="403" mass="43471">MPEREVDFLIVGGGPAGFSAARTLREEGAEGSIVIVSRDPDPPYDRTAVSKGYLQGETARKDTLLGDAAWYAEHDVELLTRTSAMKLDPEAHTVTLADKSVLKYSKLLLATGANVRRLRLDGSDLEGIHYLRALANADHIRDDTENADHVVLIGGSYIGTEVAASLTKLGRKVAIVMQEEVTLERGFGKTVGRYFQGVLEAHGVEVHGGEEIERFEGTEGRVSAVVTKAGTRIPADAVIVGAGVTPDVMLASRAGLTIGDKGGVLTDATLKTSADDVYAAGDIAEFDSPYHEGHVRIEHWDVAETQGKTAALNMLGKPQPHDTIPYFFSDLADWSSMEYVGPAYEWSEELVRGSIDDGAFTVYYLDGDRLVAALSVGRGDDLEQARELIASREPVDREALKTV</sequence>
<name>A0A9X3S183_9ACTN</name>
<dbReference type="Pfam" id="PF14759">
    <property type="entry name" value="Reductase_C"/>
    <property type="match status" value="1"/>
</dbReference>
<keyword evidence="8" id="KW-1185">Reference proteome</keyword>
<keyword evidence="2" id="KW-0285">Flavoprotein</keyword>
<dbReference type="SUPFAM" id="SSF51905">
    <property type="entry name" value="FAD/NAD(P)-binding domain"/>
    <property type="match status" value="1"/>
</dbReference>
<comment type="caution">
    <text evidence="7">The sequence shown here is derived from an EMBL/GenBank/DDBJ whole genome shotgun (WGS) entry which is preliminary data.</text>
</comment>
<dbReference type="RefSeq" id="WP_270042337.1">
    <property type="nucleotide sequence ID" value="NZ_JAPDOD010000022.1"/>
</dbReference>